<proteinExistence type="predicted"/>
<dbReference type="Gene3D" id="1.10.238.10">
    <property type="entry name" value="EF-hand"/>
    <property type="match status" value="2"/>
</dbReference>
<dbReference type="PROSITE" id="PS00018">
    <property type="entry name" value="EF_HAND_1"/>
    <property type="match status" value="1"/>
</dbReference>
<dbReference type="EMBL" id="BEZZ01048641">
    <property type="protein sequence ID" value="GCC40882.1"/>
    <property type="molecule type" value="Genomic_DNA"/>
</dbReference>
<feature type="compositionally biased region" description="Pro residues" evidence="2">
    <location>
        <begin position="455"/>
        <end position="465"/>
    </location>
</feature>
<evidence type="ECO:0000259" key="3">
    <source>
        <dbReference type="PROSITE" id="PS50222"/>
    </source>
</evidence>
<dbReference type="SMART" id="SM00054">
    <property type="entry name" value="EFh"/>
    <property type="match status" value="2"/>
</dbReference>
<organism evidence="4 5">
    <name type="scientific">Chiloscyllium punctatum</name>
    <name type="common">Brownbanded bambooshark</name>
    <name type="synonym">Hemiscyllium punctatum</name>
    <dbReference type="NCBI Taxonomy" id="137246"/>
    <lineage>
        <taxon>Eukaryota</taxon>
        <taxon>Metazoa</taxon>
        <taxon>Chordata</taxon>
        <taxon>Craniata</taxon>
        <taxon>Vertebrata</taxon>
        <taxon>Chondrichthyes</taxon>
        <taxon>Elasmobranchii</taxon>
        <taxon>Galeomorphii</taxon>
        <taxon>Galeoidea</taxon>
        <taxon>Orectolobiformes</taxon>
        <taxon>Hemiscylliidae</taxon>
        <taxon>Chiloscyllium</taxon>
    </lineage>
</organism>
<dbReference type="AlphaFoldDB" id="A0A401TE07"/>
<dbReference type="InterPro" id="IPR002048">
    <property type="entry name" value="EF_hand_dom"/>
</dbReference>
<dbReference type="InterPro" id="IPR043520">
    <property type="entry name" value="SPT21"/>
</dbReference>
<dbReference type="GO" id="GO:0005509">
    <property type="term" value="F:calcium ion binding"/>
    <property type="evidence" value="ECO:0007669"/>
    <property type="project" value="InterPro"/>
</dbReference>
<dbReference type="InterPro" id="IPR011992">
    <property type="entry name" value="EF-hand-dom_pair"/>
</dbReference>
<evidence type="ECO:0000256" key="1">
    <source>
        <dbReference type="ARBA" id="ARBA00022837"/>
    </source>
</evidence>
<gene>
    <name evidence="4" type="ORF">chiPu_0024910</name>
</gene>
<keyword evidence="1" id="KW-0106">Calcium</keyword>
<evidence type="ECO:0000313" key="4">
    <source>
        <dbReference type="EMBL" id="GCC40882.1"/>
    </source>
</evidence>
<dbReference type="PANTHER" id="PTHR47500">
    <property type="entry name" value="EF-HAND CALCIUM-BINDING DOMAIN-CONTAINING PROTEIN"/>
    <property type="match status" value="1"/>
</dbReference>
<sequence length="465" mass="51935">GPPIEQLVKDGHKQSVERPRAQAAKDVVDALRQVFLVLCEMAEGEFDIQAFRSILERLKFRLSEEAVSQAFRKLDGNEDQRVTFEDFLRAMTDDRLFVRFMAGLPDSCCDSKMQKGFLDNRVFFRVLSTQLRSQSLSEGATALLIDYYYRKKKGAKLKTRKAGEIGHPTAQSFLGVSVFNLIHYLDILEPDVGYKEQPLTPRQSQAFTEAFQALDRNERGNVDQSTLLSTMDRLKLGLDNPFIPDDRKTAAVNAGKELTFHDFLGIMADTGTFGKYLDPPEAGRERHWAPETLPFEILLENLETSSIDCDSRRILIDYYRAKYRRLEARVLELSHGCQAGGRERTTVKAAGDRVPSAPRPRAALKQQQQPPEDDRPGAGQPPKPAGDAATRRRGGREGPAANRPAPSSTETKARPAAGSSHTPQRPDRVPNTRRGQNRRPENRPAANGAHGNEPNPGPTPKPKEQ</sequence>
<comment type="caution">
    <text evidence="4">The sequence shown here is derived from an EMBL/GenBank/DDBJ whole genome shotgun (WGS) entry which is preliminary data.</text>
</comment>
<feature type="region of interest" description="Disordered" evidence="2">
    <location>
        <begin position="342"/>
        <end position="465"/>
    </location>
</feature>
<accession>A0A401TE07</accession>
<keyword evidence="5" id="KW-1185">Reference proteome</keyword>
<dbReference type="Proteomes" id="UP000287033">
    <property type="component" value="Unassembled WGS sequence"/>
</dbReference>
<dbReference type="PROSITE" id="PS50222">
    <property type="entry name" value="EF_HAND_2"/>
    <property type="match status" value="1"/>
</dbReference>
<reference evidence="4 5" key="1">
    <citation type="journal article" date="2018" name="Nat. Ecol. Evol.">
        <title>Shark genomes provide insights into elasmobranch evolution and the origin of vertebrates.</title>
        <authorList>
            <person name="Hara Y"/>
            <person name="Yamaguchi K"/>
            <person name="Onimaru K"/>
            <person name="Kadota M"/>
            <person name="Koyanagi M"/>
            <person name="Keeley SD"/>
            <person name="Tatsumi K"/>
            <person name="Tanaka K"/>
            <person name="Motone F"/>
            <person name="Kageyama Y"/>
            <person name="Nozu R"/>
            <person name="Adachi N"/>
            <person name="Nishimura O"/>
            <person name="Nakagawa R"/>
            <person name="Tanegashima C"/>
            <person name="Kiyatake I"/>
            <person name="Matsumoto R"/>
            <person name="Murakumo K"/>
            <person name="Nishida K"/>
            <person name="Terakita A"/>
            <person name="Kuratani S"/>
            <person name="Sato K"/>
            <person name="Hyodo S Kuraku.S."/>
        </authorList>
    </citation>
    <scope>NUCLEOTIDE SEQUENCE [LARGE SCALE GENOMIC DNA]</scope>
</reference>
<evidence type="ECO:0000313" key="5">
    <source>
        <dbReference type="Proteomes" id="UP000287033"/>
    </source>
</evidence>
<dbReference type="PANTHER" id="PTHR47500:SF3">
    <property type="entry name" value="EF-HAND DOMAIN-CONTAINING PROTEIN"/>
    <property type="match status" value="1"/>
</dbReference>
<dbReference type="OrthoDB" id="26525at2759"/>
<protein>
    <recommendedName>
        <fullName evidence="3">EF-hand domain-containing protein</fullName>
    </recommendedName>
</protein>
<evidence type="ECO:0000256" key="2">
    <source>
        <dbReference type="SAM" id="MobiDB-lite"/>
    </source>
</evidence>
<dbReference type="SUPFAM" id="SSF47473">
    <property type="entry name" value="EF-hand"/>
    <property type="match status" value="1"/>
</dbReference>
<feature type="non-terminal residue" evidence="4">
    <location>
        <position position="1"/>
    </location>
</feature>
<feature type="domain" description="EF-hand" evidence="3">
    <location>
        <begin position="62"/>
        <end position="97"/>
    </location>
</feature>
<dbReference type="InterPro" id="IPR018247">
    <property type="entry name" value="EF_Hand_1_Ca_BS"/>
</dbReference>
<name>A0A401TE07_CHIPU</name>